<keyword evidence="1" id="KW-0472">Membrane</keyword>
<dbReference type="RefSeq" id="WP_126538606.1">
    <property type="nucleotide sequence ID" value="NZ_BSPM01000009.1"/>
</dbReference>
<dbReference type="PANTHER" id="PTHR37464:SF1">
    <property type="entry name" value="BLL2463 PROTEIN"/>
    <property type="match status" value="1"/>
</dbReference>
<feature type="transmembrane region" description="Helical" evidence="1">
    <location>
        <begin position="630"/>
        <end position="650"/>
    </location>
</feature>
<keyword evidence="1" id="KW-0812">Transmembrane</keyword>
<name>A0A4R6RCW7_9HYPH</name>
<dbReference type="InterPro" id="IPR025297">
    <property type="entry name" value="DUF4159"/>
</dbReference>
<protein>
    <submittedName>
        <fullName evidence="4">Putative membrane protein (TIGR02226 family)</fullName>
    </submittedName>
</protein>
<dbReference type="PANTHER" id="PTHR37464">
    <property type="entry name" value="BLL2463 PROTEIN"/>
    <property type="match status" value="1"/>
</dbReference>
<evidence type="ECO:0000256" key="1">
    <source>
        <dbReference type="SAM" id="Phobius"/>
    </source>
</evidence>
<proteinExistence type="predicted"/>
<comment type="caution">
    <text evidence="4">The sequence shown here is derived from an EMBL/GenBank/DDBJ whole genome shotgun (WGS) entry which is preliminary data.</text>
</comment>
<dbReference type="Pfam" id="PF13709">
    <property type="entry name" value="DUF4159"/>
    <property type="match status" value="1"/>
</dbReference>
<feature type="domain" description="Aerotolerance regulator N-terminal" evidence="2">
    <location>
        <begin position="6"/>
        <end position="80"/>
    </location>
</feature>
<evidence type="ECO:0000313" key="5">
    <source>
        <dbReference type="Proteomes" id="UP000294547"/>
    </source>
</evidence>
<dbReference type="InterPro" id="IPR024163">
    <property type="entry name" value="Aerotolerance_reg_N"/>
</dbReference>
<feature type="transmembrane region" description="Helical" evidence="1">
    <location>
        <begin position="6"/>
        <end position="27"/>
    </location>
</feature>
<evidence type="ECO:0000259" key="3">
    <source>
        <dbReference type="Pfam" id="PF13709"/>
    </source>
</evidence>
<dbReference type="OrthoDB" id="9773014at2"/>
<dbReference type="CDD" id="cd03143">
    <property type="entry name" value="A4_beta-galactosidase_middle_domain"/>
    <property type="match status" value="1"/>
</dbReference>
<organism evidence="4 5">
    <name type="scientific">Oharaeibacter diazotrophicus</name>
    <dbReference type="NCBI Taxonomy" id="1920512"/>
    <lineage>
        <taxon>Bacteria</taxon>
        <taxon>Pseudomonadati</taxon>
        <taxon>Pseudomonadota</taxon>
        <taxon>Alphaproteobacteria</taxon>
        <taxon>Hyphomicrobiales</taxon>
        <taxon>Pleomorphomonadaceae</taxon>
        <taxon>Oharaeibacter</taxon>
    </lineage>
</organism>
<gene>
    <name evidence="4" type="ORF">EDD54_3519</name>
</gene>
<dbReference type="Proteomes" id="UP000294547">
    <property type="component" value="Unassembled WGS sequence"/>
</dbReference>
<dbReference type="Gene3D" id="3.40.50.12140">
    <property type="entry name" value="Domain of unknown function DUF4159"/>
    <property type="match status" value="1"/>
</dbReference>
<keyword evidence="5" id="KW-1185">Reference proteome</keyword>
<keyword evidence="1" id="KW-1133">Transmembrane helix</keyword>
<dbReference type="EMBL" id="SNXY01000009">
    <property type="protein sequence ID" value="TDP83557.1"/>
    <property type="molecule type" value="Genomic_DNA"/>
</dbReference>
<accession>A0A4R6RCW7</accession>
<evidence type="ECO:0000313" key="4">
    <source>
        <dbReference type="EMBL" id="TDP83557.1"/>
    </source>
</evidence>
<dbReference type="Gene3D" id="3.40.50.880">
    <property type="match status" value="1"/>
</dbReference>
<dbReference type="InterPro" id="IPR029062">
    <property type="entry name" value="Class_I_gatase-like"/>
</dbReference>
<reference evidence="4 5" key="1">
    <citation type="submission" date="2019-03" db="EMBL/GenBank/DDBJ databases">
        <title>Genomic Encyclopedia of Type Strains, Phase IV (KMG-IV): sequencing the most valuable type-strain genomes for metagenomic binning, comparative biology and taxonomic classification.</title>
        <authorList>
            <person name="Goeker M."/>
        </authorList>
    </citation>
    <scope>NUCLEOTIDE SEQUENCE [LARGE SCALE GENOMIC DNA]</scope>
    <source>
        <strain evidence="4 5">DSM 102969</strain>
    </source>
</reference>
<evidence type="ECO:0000259" key="2">
    <source>
        <dbReference type="Pfam" id="PF07584"/>
    </source>
</evidence>
<feature type="domain" description="DUF4159" evidence="3">
    <location>
        <begin position="705"/>
        <end position="927"/>
    </location>
</feature>
<dbReference type="SUPFAM" id="SSF52317">
    <property type="entry name" value="Class I glutamine amidotransferase-like"/>
    <property type="match status" value="1"/>
</dbReference>
<dbReference type="InterPro" id="IPR011933">
    <property type="entry name" value="Double_TM_dom"/>
</dbReference>
<dbReference type="NCBIfam" id="TIGR02226">
    <property type="entry name" value="two_anch"/>
    <property type="match status" value="1"/>
</dbReference>
<feature type="transmembrane region" description="Helical" evidence="1">
    <location>
        <begin position="59"/>
        <end position="82"/>
    </location>
</feature>
<feature type="transmembrane region" description="Helical" evidence="1">
    <location>
        <begin position="662"/>
        <end position="681"/>
    </location>
</feature>
<dbReference type="AlphaFoldDB" id="A0A4R6RCW7"/>
<sequence length="947" mass="99382">MTGLPLAFATPWVLVGLAALPVLWWLLRVTPPRPETVTFPPLRLLAEVRVEEETPARTPWWLTAIRLLAAAAVIFALAGPVFRPAADRLTGTGPVWLIVDNGFSAAPDWAARLRTAETVIDGAREAGRTVVLVATADGTDADVVARTADDAARRLAAVGPRAWSPDHGAIVAALQRTAEAARPGDVIWIAEPADDGSAKAFAASLSALAAGAEIVLAGADSTPPPAVVAVAHDGTGIAATVRRIDGATPATGTARAVDRRGRLLDERPYAFDGAATETSVRFELPLELRNEIARVELAGAESASAVQLLDDRWRRRTVGLISGVGGDRAQPLLSPTYYLTKALLPFADIREPRSPAVDAAVKGYLDERVAAIVMADVGTLSGDTAAAVRSFVERGGVLIRFAGPHLAAGEDDFVPVPLRRGGRTLGGSLSWEKPQALAGFSEAGPFAGSVVPSDVTVERQVLAEPSPDLDRFTWASLADGTPLVTARPVGGGWLVLFHVTADTTWSNLPLSGAFVEMLRRTVALGHAGGSATSAAAVQGTEVTLPPMTVLDGFGRFTTPRADVRGLPARAAATVLASRDTPPGLYGGEDAFRAVNLMRPDTPYVRLDASALAGAARAPLAAEAGTRLGPWLFVLGFLLLVVDALAVLVLVGGVRLFAGRRPATATVAVVALAAALAAGLPADGARAQGTLSPEDQKLLDAVSVTRLAYVETGDATVDEASRAGLWALTRYLSARTALEAGRPMALDPEKDELSVYPLIYWPVDPAVPAPSRAAMQRVEAFMKSGGTVLFDTRDQFDVVPGSDSSPAQVRLREMLAGVDVPPLEPVPADHVLTKAFYLMNDFPGRYVGSPLWVEATRPADEEAADEGGDVRPVRAGDGVSPILITGNDFAGAWAADDNGSFLYPVVPGEPRQREFALRAGVNIVMYTLTGNYKADQVHVPALLERLGQ</sequence>
<dbReference type="Pfam" id="PF07584">
    <property type="entry name" value="BatA"/>
    <property type="match status" value="1"/>
</dbReference>